<dbReference type="OrthoDB" id="9816519at2"/>
<comment type="similarity">
    <text evidence="2">Belongs to the methyl-accepting chemotaxis (MCP) protein family.</text>
</comment>
<dbReference type="InterPro" id="IPR003660">
    <property type="entry name" value="HAMP_dom"/>
</dbReference>
<dbReference type="AlphaFoldDB" id="A0A1W1UHZ2"/>
<dbReference type="EMBL" id="FWWT01000006">
    <property type="protein sequence ID" value="SMB80725.1"/>
    <property type="molecule type" value="Genomic_DNA"/>
</dbReference>
<keyword evidence="8" id="KW-1185">Reference proteome</keyword>
<dbReference type="STRING" id="656914.SAMN00017405_1983"/>
<dbReference type="Proteomes" id="UP000192731">
    <property type="component" value="Unassembled WGS sequence"/>
</dbReference>
<dbReference type="CDD" id="cd12912">
    <property type="entry name" value="PDC2_MCP_like"/>
    <property type="match status" value="1"/>
</dbReference>
<evidence type="ECO:0000313" key="8">
    <source>
        <dbReference type="Proteomes" id="UP000192731"/>
    </source>
</evidence>
<evidence type="ECO:0000256" key="4">
    <source>
        <dbReference type="SAM" id="Phobius"/>
    </source>
</evidence>
<evidence type="ECO:0000256" key="3">
    <source>
        <dbReference type="PROSITE-ProRule" id="PRU00284"/>
    </source>
</evidence>
<proteinExistence type="inferred from homology"/>
<evidence type="ECO:0000256" key="2">
    <source>
        <dbReference type="ARBA" id="ARBA00029447"/>
    </source>
</evidence>
<dbReference type="Gene3D" id="3.30.450.20">
    <property type="entry name" value="PAS domain"/>
    <property type="match status" value="1"/>
</dbReference>
<evidence type="ECO:0000259" key="5">
    <source>
        <dbReference type="PROSITE" id="PS50111"/>
    </source>
</evidence>
<evidence type="ECO:0000259" key="6">
    <source>
        <dbReference type="PROSITE" id="PS50885"/>
    </source>
</evidence>
<dbReference type="CDD" id="cd06225">
    <property type="entry name" value="HAMP"/>
    <property type="match status" value="1"/>
</dbReference>
<keyword evidence="1 3" id="KW-0807">Transducer</keyword>
<protein>
    <submittedName>
        <fullName evidence="7">Methyl-accepting chemotaxis sensory transducer with Cache sensor</fullName>
    </submittedName>
</protein>
<feature type="transmembrane region" description="Helical" evidence="4">
    <location>
        <begin position="7"/>
        <end position="28"/>
    </location>
</feature>
<reference evidence="7 8" key="1">
    <citation type="submission" date="2017-04" db="EMBL/GenBank/DDBJ databases">
        <authorList>
            <person name="Afonso C.L."/>
            <person name="Miller P.J."/>
            <person name="Scott M.A."/>
            <person name="Spackman E."/>
            <person name="Goraichik I."/>
            <person name="Dimitrov K.M."/>
            <person name="Suarez D.L."/>
            <person name="Swayne D.E."/>
        </authorList>
    </citation>
    <scope>NUCLEOTIDE SEQUENCE [LARGE SCALE GENOMIC DNA]</scope>
    <source>
        <strain evidence="7 8">DSM 11270</strain>
    </source>
</reference>
<gene>
    <name evidence="7" type="ORF">SAMN00017405_1983</name>
</gene>
<feature type="domain" description="HAMP" evidence="6">
    <location>
        <begin position="307"/>
        <end position="359"/>
    </location>
</feature>
<feature type="transmembrane region" description="Helical" evidence="4">
    <location>
        <begin position="282"/>
        <end position="305"/>
    </location>
</feature>
<dbReference type="RefSeq" id="WP_084052023.1">
    <property type="nucleotide sequence ID" value="NZ_FWWT01000006.1"/>
</dbReference>
<sequence>MSFRNKLIIPISFVIFLSMVVLGSIVYINVESTFEDQIIEKSKDQLQVLKSTIDTQTDLSKNIKYQIGESYLPVATSITMSINGNLEGLNLKSLVSQLELDEVNIINGDGIITHSNNESFIGYDMGSEEQSKPFLKLIDGTEKQLIQQPEFRGADGILYQYIAVKRTDAPGFIQIGLDPKKVQNIDEILKIDHSIRNMNFGEDGFAFMLEKDTGKTIVHPKSELEGTKIEEAFIDEMIQKGNGQLKYTSNNLEKIVVFETIGENIVAVTESLAALSQLKSTILLLISSITLLCLALAIGALYLLVTRFALNPVKEVMGAVKEMENGNLNIKITEGSKDEFGALAVSFNNMIVKIKELVLNIINVSGTLDESFSSMSDNARGVGVASEEVARTIQEMAKGASDQASDANKALELTNLLSSKVESMTTSLNSVMTSSNEMGEKNEFGLTTLVELKEKLGENEIASEKVSTSVENLSEKSSVIGLILETIQKISEQINLLSLNAAIEASRAGEHGRGFAVIADEIRKLSDDTNKSAEEIQNIIEEIQSVIEETSENSNLTKESIANASTTLMKTEEVFLMLKDSVEKSIDQIDSLNKEISDINETKNNTLVSIENISSIIEESAAATEEISSSTEEQTAALDEVVSSIEKLSQMSSELAKLISQFQVK</sequence>
<dbReference type="Gene3D" id="1.10.287.950">
    <property type="entry name" value="Methyl-accepting chemotaxis protein"/>
    <property type="match status" value="1"/>
</dbReference>
<evidence type="ECO:0000256" key="1">
    <source>
        <dbReference type="ARBA" id="ARBA00023224"/>
    </source>
</evidence>
<keyword evidence="4" id="KW-0812">Transmembrane</keyword>
<dbReference type="Pfam" id="PF00672">
    <property type="entry name" value="HAMP"/>
    <property type="match status" value="1"/>
</dbReference>
<accession>A0A1W1UHZ2</accession>
<dbReference type="InterPro" id="IPR004089">
    <property type="entry name" value="MCPsignal_dom"/>
</dbReference>
<organism evidence="7 8">
    <name type="scientific">Desulfonispora thiosulfatigenes DSM 11270</name>
    <dbReference type="NCBI Taxonomy" id="656914"/>
    <lineage>
        <taxon>Bacteria</taxon>
        <taxon>Bacillati</taxon>
        <taxon>Bacillota</taxon>
        <taxon>Clostridia</taxon>
        <taxon>Eubacteriales</taxon>
        <taxon>Peptococcaceae</taxon>
        <taxon>Desulfonispora</taxon>
    </lineage>
</organism>
<dbReference type="SMART" id="SM00283">
    <property type="entry name" value="MA"/>
    <property type="match status" value="1"/>
</dbReference>
<dbReference type="GO" id="GO:0016020">
    <property type="term" value="C:membrane"/>
    <property type="evidence" value="ECO:0007669"/>
    <property type="project" value="InterPro"/>
</dbReference>
<dbReference type="PANTHER" id="PTHR32089">
    <property type="entry name" value="METHYL-ACCEPTING CHEMOTAXIS PROTEIN MCPB"/>
    <property type="match status" value="1"/>
</dbReference>
<dbReference type="Pfam" id="PF00015">
    <property type="entry name" value="MCPsignal"/>
    <property type="match status" value="1"/>
</dbReference>
<feature type="domain" description="Methyl-accepting transducer" evidence="5">
    <location>
        <begin position="378"/>
        <end position="635"/>
    </location>
</feature>
<name>A0A1W1UHZ2_DESTI</name>
<dbReference type="PROSITE" id="PS50885">
    <property type="entry name" value="HAMP"/>
    <property type="match status" value="1"/>
</dbReference>
<evidence type="ECO:0000313" key="7">
    <source>
        <dbReference type="EMBL" id="SMB80725.1"/>
    </source>
</evidence>
<dbReference type="SMART" id="SM00304">
    <property type="entry name" value="HAMP"/>
    <property type="match status" value="1"/>
</dbReference>
<dbReference type="PROSITE" id="PS50111">
    <property type="entry name" value="CHEMOTAXIS_TRANSDUC_2"/>
    <property type="match status" value="1"/>
</dbReference>
<dbReference type="PANTHER" id="PTHR32089:SF112">
    <property type="entry name" value="LYSOZYME-LIKE PROTEIN-RELATED"/>
    <property type="match status" value="1"/>
</dbReference>
<dbReference type="SUPFAM" id="SSF58104">
    <property type="entry name" value="Methyl-accepting chemotaxis protein (MCP) signaling domain"/>
    <property type="match status" value="1"/>
</dbReference>
<keyword evidence="4" id="KW-0472">Membrane</keyword>
<dbReference type="GO" id="GO:0007165">
    <property type="term" value="P:signal transduction"/>
    <property type="evidence" value="ECO:0007669"/>
    <property type="project" value="UniProtKB-KW"/>
</dbReference>
<keyword evidence="4" id="KW-1133">Transmembrane helix</keyword>